<proteinExistence type="predicted"/>
<dbReference type="Proteomes" id="UP000289340">
    <property type="component" value="Chromosome 17"/>
</dbReference>
<dbReference type="EMBL" id="QZWG01000017">
    <property type="protein sequence ID" value="RZB56423.1"/>
    <property type="molecule type" value="Genomic_DNA"/>
</dbReference>
<comment type="caution">
    <text evidence="2">The sequence shown here is derived from an EMBL/GenBank/DDBJ whole genome shotgun (WGS) entry which is preliminary data.</text>
</comment>
<evidence type="ECO:0000256" key="1">
    <source>
        <dbReference type="SAM" id="SignalP"/>
    </source>
</evidence>
<protein>
    <submittedName>
        <fullName evidence="2">Uncharacterized protein</fullName>
    </submittedName>
</protein>
<feature type="non-terminal residue" evidence="2">
    <location>
        <position position="67"/>
    </location>
</feature>
<sequence length="67" mass="7942">MQTWWYHSNFSCFSLVRMISQTLLNMCLLDNRPLGILEHATTFTPTTPAKINYNDIRYKKRVRKYGG</sequence>
<organism evidence="2 3">
    <name type="scientific">Glycine soja</name>
    <name type="common">Wild soybean</name>
    <dbReference type="NCBI Taxonomy" id="3848"/>
    <lineage>
        <taxon>Eukaryota</taxon>
        <taxon>Viridiplantae</taxon>
        <taxon>Streptophyta</taxon>
        <taxon>Embryophyta</taxon>
        <taxon>Tracheophyta</taxon>
        <taxon>Spermatophyta</taxon>
        <taxon>Magnoliopsida</taxon>
        <taxon>eudicotyledons</taxon>
        <taxon>Gunneridae</taxon>
        <taxon>Pentapetalae</taxon>
        <taxon>rosids</taxon>
        <taxon>fabids</taxon>
        <taxon>Fabales</taxon>
        <taxon>Fabaceae</taxon>
        <taxon>Papilionoideae</taxon>
        <taxon>50 kb inversion clade</taxon>
        <taxon>NPAAA clade</taxon>
        <taxon>indigoferoid/millettioid clade</taxon>
        <taxon>Phaseoleae</taxon>
        <taxon>Glycine</taxon>
        <taxon>Glycine subgen. Soja</taxon>
    </lineage>
</organism>
<evidence type="ECO:0000313" key="3">
    <source>
        <dbReference type="Proteomes" id="UP000289340"/>
    </source>
</evidence>
<gene>
    <name evidence="2" type="ORF">D0Y65_045542</name>
</gene>
<keyword evidence="1" id="KW-0732">Signal</keyword>
<evidence type="ECO:0000313" key="2">
    <source>
        <dbReference type="EMBL" id="RZB56423.1"/>
    </source>
</evidence>
<keyword evidence="3" id="KW-1185">Reference proteome</keyword>
<feature type="chain" id="PRO_5019252622" evidence="1">
    <location>
        <begin position="22"/>
        <end position="67"/>
    </location>
</feature>
<reference evidence="2 3" key="1">
    <citation type="submission" date="2018-09" db="EMBL/GenBank/DDBJ databases">
        <title>A high-quality reference genome of wild soybean provides a powerful tool to mine soybean genomes.</title>
        <authorList>
            <person name="Xie M."/>
            <person name="Chung C.Y.L."/>
            <person name="Li M.-W."/>
            <person name="Wong F.-L."/>
            <person name="Chan T.-F."/>
            <person name="Lam H.-M."/>
        </authorList>
    </citation>
    <scope>NUCLEOTIDE SEQUENCE [LARGE SCALE GENOMIC DNA]</scope>
    <source>
        <strain evidence="3">cv. W05</strain>
        <tissue evidence="2">Hypocotyl of etiolated seedlings</tissue>
    </source>
</reference>
<dbReference type="AlphaFoldDB" id="A0A445G5F8"/>
<name>A0A445G5F8_GLYSO</name>
<feature type="signal peptide" evidence="1">
    <location>
        <begin position="1"/>
        <end position="21"/>
    </location>
</feature>
<accession>A0A445G5F8</accession>